<evidence type="ECO:0000256" key="6">
    <source>
        <dbReference type="ARBA" id="ARBA00023098"/>
    </source>
</evidence>
<feature type="transmembrane region" description="Helical" evidence="10">
    <location>
        <begin position="6"/>
        <end position="23"/>
    </location>
</feature>
<reference evidence="11 12" key="1">
    <citation type="submission" date="2018-09" db="EMBL/GenBank/DDBJ databases">
        <authorList>
            <person name="Postec A."/>
        </authorList>
    </citation>
    <scope>NUCLEOTIDE SEQUENCE [LARGE SCALE GENOMIC DNA]</scope>
    <source>
        <strain evidence="11">70B-A</strain>
    </source>
</reference>
<evidence type="ECO:0000256" key="8">
    <source>
        <dbReference type="ARBA" id="ARBA00023209"/>
    </source>
</evidence>
<evidence type="ECO:0000313" key="12">
    <source>
        <dbReference type="Proteomes" id="UP000279029"/>
    </source>
</evidence>
<keyword evidence="8 10" id="KW-0594">Phospholipid biosynthesis</keyword>
<protein>
    <recommendedName>
        <fullName evidence="10">Glycerol-3-phosphate acyltransferase</fullName>
    </recommendedName>
    <alternativeName>
        <fullName evidence="10">Acyl-PO4 G3P acyltransferase</fullName>
    </alternativeName>
    <alternativeName>
        <fullName evidence="10">Acyl-phosphate--glycerol-3-phosphate acyltransferase</fullName>
    </alternativeName>
    <alternativeName>
        <fullName evidence="10">G3P acyltransferase</fullName>
        <shortName evidence="10">GPAT</shortName>
        <ecNumber evidence="10">2.3.1.275</ecNumber>
    </alternativeName>
    <alternativeName>
        <fullName evidence="10">Lysophosphatidic acid synthase</fullName>
        <shortName evidence="10">LPA synthase</shortName>
    </alternativeName>
</protein>
<dbReference type="GO" id="GO:0043772">
    <property type="term" value="F:acyl-phosphate glycerol-3-phosphate acyltransferase activity"/>
    <property type="evidence" value="ECO:0007669"/>
    <property type="project" value="UniProtKB-UniRule"/>
</dbReference>
<keyword evidence="12" id="KW-1185">Reference proteome</keyword>
<comment type="function">
    <text evidence="10">Catalyzes the transfer of an acyl group from acyl-phosphate (acyl-PO(4)) to glycerol-3-phosphate (G3P) to form lysophosphatidic acid (LPA). This enzyme utilizes acyl-phosphate as fatty acyl donor, but not acyl-CoA or acyl-ACP.</text>
</comment>
<keyword evidence="7 10" id="KW-0472">Membrane</keyword>
<keyword evidence="9 10" id="KW-1208">Phospholipid metabolism</keyword>
<dbReference type="SMART" id="SM01207">
    <property type="entry name" value="G3P_acyltransf"/>
    <property type="match status" value="1"/>
</dbReference>
<dbReference type="UniPathway" id="UPA00085"/>
<evidence type="ECO:0000256" key="2">
    <source>
        <dbReference type="ARBA" id="ARBA00022516"/>
    </source>
</evidence>
<keyword evidence="3 10" id="KW-0808">Transferase</keyword>
<comment type="subunit">
    <text evidence="10">Probably interacts with PlsX.</text>
</comment>
<dbReference type="Proteomes" id="UP000279029">
    <property type="component" value="Chromosome"/>
</dbReference>
<dbReference type="RefSeq" id="WP_125135503.1">
    <property type="nucleotide sequence ID" value="NZ_LR130778.1"/>
</dbReference>
<dbReference type="Pfam" id="PF02660">
    <property type="entry name" value="G3P_acyltransf"/>
    <property type="match status" value="1"/>
</dbReference>
<comment type="catalytic activity">
    <reaction evidence="10">
        <text>an acyl phosphate + sn-glycerol 3-phosphate = a 1-acyl-sn-glycero-3-phosphate + phosphate</text>
        <dbReference type="Rhea" id="RHEA:34075"/>
        <dbReference type="ChEBI" id="CHEBI:43474"/>
        <dbReference type="ChEBI" id="CHEBI:57597"/>
        <dbReference type="ChEBI" id="CHEBI:57970"/>
        <dbReference type="ChEBI" id="CHEBI:59918"/>
        <dbReference type="EC" id="2.3.1.275"/>
    </reaction>
</comment>
<name>A0A3P7PRU2_9FIRM</name>
<keyword evidence="1 10" id="KW-1003">Cell membrane</keyword>
<dbReference type="GO" id="GO:0005886">
    <property type="term" value="C:plasma membrane"/>
    <property type="evidence" value="ECO:0007669"/>
    <property type="project" value="UniProtKB-SubCell"/>
</dbReference>
<feature type="transmembrane region" description="Helical" evidence="10">
    <location>
        <begin position="52"/>
        <end position="74"/>
    </location>
</feature>
<feature type="transmembrane region" description="Helical" evidence="10">
    <location>
        <begin position="80"/>
        <end position="98"/>
    </location>
</feature>
<keyword evidence="11" id="KW-0012">Acyltransferase</keyword>
<evidence type="ECO:0000256" key="7">
    <source>
        <dbReference type="ARBA" id="ARBA00023136"/>
    </source>
</evidence>
<accession>A0A3P7PRU2</accession>
<evidence type="ECO:0000313" key="11">
    <source>
        <dbReference type="EMBL" id="VDN45911.1"/>
    </source>
</evidence>
<evidence type="ECO:0000256" key="1">
    <source>
        <dbReference type="ARBA" id="ARBA00022475"/>
    </source>
</evidence>
<comment type="subcellular location">
    <subcellularLocation>
        <location evidence="10">Cell membrane</location>
        <topology evidence="10">Multi-pass membrane protein</topology>
    </subcellularLocation>
</comment>
<dbReference type="OrthoDB" id="9777124at2"/>
<feature type="transmembrane region" description="Helical" evidence="10">
    <location>
        <begin position="110"/>
        <end position="134"/>
    </location>
</feature>
<dbReference type="InterPro" id="IPR003811">
    <property type="entry name" value="G3P_acylTferase_PlsY"/>
</dbReference>
<dbReference type="GO" id="GO:0008654">
    <property type="term" value="P:phospholipid biosynthetic process"/>
    <property type="evidence" value="ECO:0007669"/>
    <property type="project" value="UniProtKB-UniRule"/>
</dbReference>
<dbReference type="AlphaFoldDB" id="A0A3P7PRU2"/>
<organism evidence="11 12">
    <name type="scientific">Petrocella atlantisensis</name>
    <dbReference type="NCBI Taxonomy" id="2173034"/>
    <lineage>
        <taxon>Bacteria</taxon>
        <taxon>Bacillati</taxon>
        <taxon>Bacillota</taxon>
        <taxon>Clostridia</taxon>
        <taxon>Lachnospirales</taxon>
        <taxon>Vallitaleaceae</taxon>
        <taxon>Petrocella</taxon>
    </lineage>
</organism>
<dbReference type="PANTHER" id="PTHR30309:SF0">
    <property type="entry name" value="GLYCEROL-3-PHOSPHATE ACYLTRANSFERASE-RELATED"/>
    <property type="match status" value="1"/>
</dbReference>
<dbReference type="EMBL" id="LR130778">
    <property type="protein sequence ID" value="VDN45911.1"/>
    <property type="molecule type" value="Genomic_DNA"/>
</dbReference>
<evidence type="ECO:0000256" key="4">
    <source>
        <dbReference type="ARBA" id="ARBA00022692"/>
    </source>
</evidence>
<evidence type="ECO:0000256" key="5">
    <source>
        <dbReference type="ARBA" id="ARBA00022989"/>
    </source>
</evidence>
<comment type="pathway">
    <text evidence="10">Lipid metabolism; phospholipid metabolism.</text>
</comment>
<evidence type="ECO:0000256" key="10">
    <source>
        <dbReference type="HAMAP-Rule" id="MF_01043"/>
    </source>
</evidence>
<dbReference type="NCBIfam" id="TIGR00023">
    <property type="entry name" value="glycerol-3-phosphate 1-O-acyltransferase PlsY"/>
    <property type="match status" value="1"/>
</dbReference>
<keyword evidence="2 10" id="KW-0444">Lipid biosynthesis</keyword>
<dbReference type="EC" id="2.3.1.275" evidence="10"/>
<dbReference type="HAMAP" id="MF_01043">
    <property type="entry name" value="PlsY"/>
    <property type="match status" value="1"/>
</dbReference>
<evidence type="ECO:0000256" key="9">
    <source>
        <dbReference type="ARBA" id="ARBA00023264"/>
    </source>
</evidence>
<proteinExistence type="inferred from homology"/>
<dbReference type="KEGG" id="cbar:PATL70BA_0073"/>
<sequence length="200" mass="21607">MSYLISIVMGYFLGCFQTAYIVARKTKHIDIREHGSGNSGTTNAIRVLGWKLGMLTFVGDILKAVLAVIIARTLFDSQLAGLYAGAGVIIGHNWPFVLNFKGGKGIASTLGMLLAFDWRIGLVAWAVASLAIYLTKYVSLGSILLVTIMPIGVLLLYPGGTQELIITSILAIIAIYRHKANIGRLIRGEENKLGVKKQAT</sequence>
<gene>
    <name evidence="10 11" type="primary">plsY</name>
    <name evidence="11" type="ORF">PATL70BA_0073</name>
</gene>
<dbReference type="PANTHER" id="PTHR30309">
    <property type="entry name" value="INNER MEMBRANE PROTEIN YGIH"/>
    <property type="match status" value="1"/>
</dbReference>
<comment type="similarity">
    <text evidence="10">Belongs to the PlsY family.</text>
</comment>
<keyword evidence="5 10" id="KW-1133">Transmembrane helix</keyword>
<keyword evidence="4 10" id="KW-0812">Transmembrane</keyword>
<evidence type="ECO:0000256" key="3">
    <source>
        <dbReference type="ARBA" id="ARBA00022679"/>
    </source>
</evidence>
<keyword evidence="6 10" id="KW-0443">Lipid metabolism</keyword>